<name>A0A1M6D111_9FIRM</name>
<proteinExistence type="predicted"/>
<dbReference type="AlphaFoldDB" id="A0A1M6D111"/>
<organism evidence="1 2">
    <name type="scientific">Thermoclostridium caenicola</name>
    <dbReference type="NCBI Taxonomy" id="659425"/>
    <lineage>
        <taxon>Bacteria</taxon>
        <taxon>Bacillati</taxon>
        <taxon>Bacillota</taxon>
        <taxon>Clostridia</taxon>
        <taxon>Eubacteriales</taxon>
        <taxon>Oscillospiraceae</taxon>
        <taxon>Thermoclostridium</taxon>
    </lineage>
</organism>
<sequence>MQKETKSNSGWKPYDPHNHSIGFDAGMERIRLSQALDLCVSWFFCSFYKGGLDNK</sequence>
<evidence type="ECO:0000313" key="2">
    <source>
        <dbReference type="Proteomes" id="UP000324781"/>
    </source>
</evidence>
<gene>
    <name evidence="1" type="ORF">SAMN05444373_100656</name>
</gene>
<dbReference type="Proteomes" id="UP000324781">
    <property type="component" value="Unassembled WGS sequence"/>
</dbReference>
<evidence type="ECO:0000313" key="1">
    <source>
        <dbReference type="EMBL" id="SHI66972.1"/>
    </source>
</evidence>
<reference evidence="1 2" key="1">
    <citation type="submission" date="2016-11" db="EMBL/GenBank/DDBJ databases">
        <authorList>
            <person name="Varghese N."/>
            <person name="Submissions S."/>
        </authorList>
    </citation>
    <scope>NUCLEOTIDE SEQUENCE [LARGE SCALE GENOMIC DNA]</scope>
    <source>
        <strain evidence="1 2">DSM 19027</strain>
    </source>
</reference>
<keyword evidence="2" id="KW-1185">Reference proteome</keyword>
<dbReference type="EMBL" id="FQZP01000006">
    <property type="protein sequence ID" value="SHI66972.1"/>
    <property type="molecule type" value="Genomic_DNA"/>
</dbReference>
<protein>
    <submittedName>
        <fullName evidence="1">Uncharacterized protein</fullName>
    </submittedName>
</protein>
<accession>A0A1M6D111</accession>